<keyword evidence="1" id="KW-0802">TPR repeat</keyword>
<keyword evidence="2" id="KW-0732">Signal</keyword>
<name>A0A4R6NBM0_9BURK</name>
<evidence type="ECO:0000313" key="3">
    <source>
        <dbReference type="EMBL" id="TDP12920.1"/>
    </source>
</evidence>
<reference evidence="3 4" key="1">
    <citation type="submission" date="2019-03" db="EMBL/GenBank/DDBJ databases">
        <title>Genomic Encyclopedia of Type Strains, Phase IV (KMG-IV): sequencing the most valuable type-strain genomes for metagenomic binning, comparative biology and taxonomic classification.</title>
        <authorList>
            <person name="Goeker M."/>
        </authorList>
    </citation>
    <scope>NUCLEOTIDE SEQUENCE [LARGE SCALE GENOMIC DNA]</scope>
    <source>
        <strain evidence="3 4">DSM 25082</strain>
    </source>
</reference>
<evidence type="ECO:0000313" key="4">
    <source>
        <dbReference type="Proteomes" id="UP000295357"/>
    </source>
</evidence>
<dbReference type="SUPFAM" id="SSF48452">
    <property type="entry name" value="TPR-like"/>
    <property type="match status" value="1"/>
</dbReference>
<protein>
    <submittedName>
        <fullName evidence="3">Uncharacterized protein</fullName>
    </submittedName>
</protein>
<evidence type="ECO:0000256" key="2">
    <source>
        <dbReference type="SAM" id="SignalP"/>
    </source>
</evidence>
<dbReference type="EMBL" id="SNXE01000001">
    <property type="protein sequence ID" value="TDP12920.1"/>
    <property type="molecule type" value="Genomic_DNA"/>
</dbReference>
<sequence>MKPSALLCSLLLLAASAQAQDLDALWDYARPALSEQRFRAALVQARGDEALILQTQIARSLGLRRDFEGARALLLSLEPQLATAGPEARVRQALELGRSFISASHPSAQRTPEARVAARRAYLAALAEARAAGLDGLAVDALHMMAFVDSAPADQLRWNREALALAETSPQPAARRWRASLQNNLGLNLRALGRQQEALLAFQTALELREQEAPGSDGGGRLRIARWMVANQLRLLGETEAALAQQLALEQACAAAGQPDPYVFEELEILYRARGDAARAAHYAQQRASTPP</sequence>
<accession>A0A4R6NBM0</accession>
<dbReference type="Proteomes" id="UP000295357">
    <property type="component" value="Unassembled WGS sequence"/>
</dbReference>
<proteinExistence type="predicted"/>
<feature type="chain" id="PRO_5020302409" evidence="2">
    <location>
        <begin position="20"/>
        <end position="292"/>
    </location>
</feature>
<keyword evidence="4" id="KW-1185">Reference proteome</keyword>
<feature type="repeat" description="TPR" evidence="1">
    <location>
        <begin position="179"/>
        <end position="212"/>
    </location>
</feature>
<dbReference type="PROSITE" id="PS50005">
    <property type="entry name" value="TPR"/>
    <property type="match status" value="1"/>
</dbReference>
<dbReference type="AlphaFoldDB" id="A0A4R6NBM0"/>
<feature type="signal peptide" evidence="2">
    <location>
        <begin position="1"/>
        <end position="19"/>
    </location>
</feature>
<organism evidence="3 4">
    <name type="scientific">Roseateles asaccharophilus</name>
    <dbReference type="NCBI Taxonomy" id="582607"/>
    <lineage>
        <taxon>Bacteria</taxon>
        <taxon>Pseudomonadati</taxon>
        <taxon>Pseudomonadota</taxon>
        <taxon>Betaproteobacteria</taxon>
        <taxon>Burkholderiales</taxon>
        <taxon>Sphaerotilaceae</taxon>
        <taxon>Roseateles</taxon>
    </lineage>
</organism>
<dbReference type="InterPro" id="IPR011990">
    <property type="entry name" value="TPR-like_helical_dom_sf"/>
</dbReference>
<dbReference type="OrthoDB" id="9129572at2"/>
<comment type="caution">
    <text evidence="3">The sequence shown here is derived from an EMBL/GenBank/DDBJ whole genome shotgun (WGS) entry which is preliminary data.</text>
</comment>
<dbReference type="InterPro" id="IPR019734">
    <property type="entry name" value="TPR_rpt"/>
</dbReference>
<dbReference type="Gene3D" id="1.25.40.10">
    <property type="entry name" value="Tetratricopeptide repeat domain"/>
    <property type="match status" value="1"/>
</dbReference>
<evidence type="ECO:0000256" key="1">
    <source>
        <dbReference type="PROSITE-ProRule" id="PRU00339"/>
    </source>
</evidence>
<gene>
    <name evidence="3" type="ORF">DFR39_101394</name>
</gene>
<dbReference type="RefSeq" id="WP_133601852.1">
    <property type="nucleotide sequence ID" value="NZ_JAUFPJ010000001.1"/>
</dbReference>